<dbReference type="PROSITE" id="PS51725">
    <property type="entry name" value="ABM"/>
    <property type="match status" value="1"/>
</dbReference>
<dbReference type="GO" id="GO:0004497">
    <property type="term" value="F:monooxygenase activity"/>
    <property type="evidence" value="ECO:0007669"/>
    <property type="project" value="UniProtKB-KW"/>
</dbReference>
<dbReference type="InterPro" id="IPR007138">
    <property type="entry name" value="ABM_dom"/>
</dbReference>
<proteinExistence type="predicted"/>
<dbReference type="Gene3D" id="3.30.70.100">
    <property type="match status" value="1"/>
</dbReference>
<feature type="domain" description="ABM" evidence="1">
    <location>
        <begin position="2"/>
        <end position="90"/>
    </location>
</feature>
<dbReference type="InterPro" id="IPR011008">
    <property type="entry name" value="Dimeric_a/b-barrel"/>
</dbReference>
<dbReference type="Proteomes" id="UP001594351">
    <property type="component" value="Unassembled WGS sequence"/>
</dbReference>
<keyword evidence="2" id="KW-0560">Oxidoreductase</keyword>
<name>A0ABV6YTG7_UNCC1</name>
<evidence type="ECO:0000259" key="1">
    <source>
        <dbReference type="PROSITE" id="PS51725"/>
    </source>
</evidence>
<accession>A0ABV6YTG7</accession>
<gene>
    <name evidence="2" type="ORF">ACFL27_04635</name>
</gene>
<sequence>MILVRIIMNVLPEKQKELLQTLLSIIEPPEKVKRSLSFSMFRDIKDQNVFNLISEWETRQHLEQHMSSDRFSVLLGTKSLLKERLNIQIFTVSDIDGIEAVNSIRKKRNYFFPYKC</sequence>
<reference evidence="2 3" key="1">
    <citation type="submission" date="2024-09" db="EMBL/GenBank/DDBJ databases">
        <title>Laminarin stimulates single cell rates of sulfate reduction while oxygen inhibits transcriptomic activity in coastal marine sediment.</title>
        <authorList>
            <person name="Lindsay M."/>
            <person name="Orcutt B."/>
            <person name="Emerson D."/>
            <person name="Stepanauskas R."/>
            <person name="D'Angelo T."/>
        </authorList>
    </citation>
    <scope>NUCLEOTIDE SEQUENCE [LARGE SCALE GENOMIC DNA]</scope>
    <source>
        <strain evidence="2">SAG AM-311-K15</strain>
    </source>
</reference>
<keyword evidence="3" id="KW-1185">Reference proteome</keyword>
<dbReference type="EMBL" id="JBHPBY010000041">
    <property type="protein sequence ID" value="MFC1849479.1"/>
    <property type="molecule type" value="Genomic_DNA"/>
</dbReference>
<dbReference type="EC" id="1.-.-.-" evidence="2"/>
<organism evidence="2 3">
    <name type="scientific">candidate division CSSED10-310 bacterium</name>
    <dbReference type="NCBI Taxonomy" id="2855610"/>
    <lineage>
        <taxon>Bacteria</taxon>
        <taxon>Bacteria division CSSED10-310</taxon>
    </lineage>
</organism>
<keyword evidence="2" id="KW-0503">Monooxygenase</keyword>
<dbReference type="Pfam" id="PF03992">
    <property type="entry name" value="ABM"/>
    <property type="match status" value="1"/>
</dbReference>
<evidence type="ECO:0000313" key="3">
    <source>
        <dbReference type="Proteomes" id="UP001594351"/>
    </source>
</evidence>
<protein>
    <submittedName>
        <fullName evidence="2">Quinol monooxygenase</fullName>
        <ecNumber evidence="2">1.-.-.-</ecNumber>
    </submittedName>
</protein>
<comment type="caution">
    <text evidence="2">The sequence shown here is derived from an EMBL/GenBank/DDBJ whole genome shotgun (WGS) entry which is preliminary data.</text>
</comment>
<evidence type="ECO:0000313" key="2">
    <source>
        <dbReference type="EMBL" id="MFC1849479.1"/>
    </source>
</evidence>
<dbReference type="SUPFAM" id="SSF54909">
    <property type="entry name" value="Dimeric alpha+beta barrel"/>
    <property type="match status" value="1"/>
</dbReference>